<dbReference type="Proteomes" id="UP000321049">
    <property type="component" value="Unassembled WGS sequence"/>
</dbReference>
<keyword evidence="1" id="KW-0812">Transmembrane</keyword>
<evidence type="ECO:0000256" key="1">
    <source>
        <dbReference type="SAM" id="Phobius"/>
    </source>
</evidence>
<keyword evidence="1" id="KW-1133">Transmembrane helix</keyword>
<accession>A0A511JJY0</accession>
<dbReference type="EMBL" id="BJWH01000007">
    <property type="protein sequence ID" value="GEL98215.1"/>
    <property type="molecule type" value="Genomic_DNA"/>
</dbReference>
<feature type="transmembrane region" description="Helical" evidence="1">
    <location>
        <begin position="52"/>
        <end position="73"/>
    </location>
</feature>
<keyword evidence="3" id="KW-1185">Reference proteome</keyword>
<dbReference type="AlphaFoldDB" id="A0A511JJY0"/>
<protein>
    <submittedName>
        <fullName evidence="2">Uncharacterized protein</fullName>
    </submittedName>
</protein>
<keyword evidence="1" id="KW-0472">Membrane</keyword>
<evidence type="ECO:0000313" key="2">
    <source>
        <dbReference type="EMBL" id="GEL98215.1"/>
    </source>
</evidence>
<name>A0A511JJY0_9CELL</name>
<sequence>MFAVEGARDPQSFGTLGAVTLLMSSLVPSLPALAIALVQARRGWAPRARTRTTVVLAALGPVVMVVLLLVVAARELVG</sequence>
<feature type="transmembrane region" description="Helical" evidence="1">
    <location>
        <begin position="16"/>
        <end position="40"/>
    </location>
</feature>
<organism evidence="2 3">
    <name type="scientific">Cellulomonas terrae</name>
    <dbReference type="NCBI Taxonomy" id="311234"/>
    <lineage>
        <taxon>Bacteria</taxon>
        <taxon>Bacillati</taxon>
        <taxon>Actinomycetota</taxon>
        <taxon>Actinomycetes</taxon>
        <taxon>Micrococcales</taxon>
        <taxon>Cellulomonadaceae</taxon>
        <taxon>Cellulomonas</taxon>
    </lineage>
</organism>
<gene>
    <name evidence="2" type="ORF">CTE05_17620</name>
</gene>
<reference evidence="2 3" key="1">
    <citation type="submission" date="2019-07" db="EMBL/GenBank/DDBJ databases">
        <title>Whole genome shotgun sequence of Cellulomonas terrae NBRC 100819.</title>
        <authorList>
            <person name="Hosoyama A."/>
            <person name="Uohara A."/>
            <person name="Ohji S."/>
            <person name="Ichikawa N."/>
        </authorList>
    </citation>
    <scope>NUCLEOTIDE SEQUENCE [LARGE SCALE GENOMIC DNA]</scope>
    <source>
        <strain evidence="2 3">NBRC 100819</strain>
    </source>
</reference>
<comment type="caution">
    <text evidence="2">The sequence shown here is derived from an EMBL/GenBank/DDBJ whole genome shotgun (WGS) entry which is preliminary data.</text>
</comment>
<evidence type="ECO:0000313" key="3">
    <source>
        <dbReference type="Proteomes" id="UP000321049"/>
    </source>
</evidence>
<proteinExistence type="predicted"/>